<feature type="region of interest" description="Disordered" evidence="1">
    <location>
        <begin position="109"/>
        <end position="129"/>
    </location>
</feature>
<dbReference type="RefSeq" id="WP_284589668.1">
    <property type="nucleotide sequence ID" value="NZ_JASNUA010000027.1"/>
</dbReference>
<gene>
    <name evidence="2" type="ORF">QPX54_06150</name>
</gene>
<evidence type="ECO:0000256" key="1">
    <source>
        <dbReference type="SAM" id="MobiDB-lite"/>
    </source>
</evidence>
<evidence type="ECO:0000313" key="3">
    <source>
        <dbReference type="Proteomes" id="UP001226160"/>
    </source>
</evidence>
<sequence length="129" mass="14131">MRSLNEWIEEVTGNASWRSIANTLGTTHATAKRRLKDNTASAVIELAAAYDANPIAGLIAAGLVTETHLASYQRRVSLEDYDDLELAQEIVNRIEQRESRSAKIYDLPLEAVADGSPEEGDGSPDDYEP</sequence>
<dbReference type="Proteomes" id="UP001226160">
    <property type="component" value="Unassembled WGS sequence"/>
</dbReference>
<dbReference type="EMBL" id="JASNVP010000005">
    <property type="protein sequence ID" value="MDK4326093.1"/>
    <property type="molecule type" value="Genomic_DNA"/>
</dbReference>
<evidence type="ECO:0008006" key="4">
    <source>
        <dbReference type="Google" id="ProtNLM"/>
    </source>
</evidence>
<protein>
    <recommendedName>
        <fullName evidence="4">DNA-binding protein</fullName>
    </recommendedName>
</protein>
<name>A0AAP4FA26_9CORY</name>
<feature type="compositionally biased region" description="Acidic residues" evidence="1">
    <location>
        <begin position="116"/>
        <end position="129"/>
    </location>
</feature>
<proteinExistence type="predicted"/>
<organism evidence="2 3">
    <name type="scientific">Corynebacterium propinquum</name>
    <dbReference type="NCBI Taxonomy" id="43769"/>
    <lineage>
        <taxon>Bacteria</taxon>
        <taxon>Bacillati</taxon>
        <taxon>Actinomycetota</taxon>
        <taxon>Actinomycetes</taxon>
        <taxon>Mycobacteriales</taxon>
        <taxon>Corynebacteriaceae</taxon>
        <taxon>Corynebacterium</taxon>
    </lineage>
</organism>
<evidence type="ECO:0000313" key="2">
    <source>
        <dbReference type="EMBL" id="MDK4326093.1"/>
    </source>
</evidence>
<accession>A0AAP4FA26</accession>
<dbReference type="AlphaFoldDB" id="A0AAP4FA26"/>
<comment type="caution">
    <text evidence="2">The sequence shown here is derived from an EMBL/GenBank/DDBJ whole genome shotgun (WGS) entry which is preliminary data.</text>
</comment>
<reference evidence="2" key="1">
    <citation type="submission" date="2023-05" db="EMBL/GenBank/DDBJ databases">
        <title>Metabolic capabilities are highly conserved among human nasal-associated Corynebacterium species in pangenomic analyses.</title>
        <authorList>
            <person name="Tran T.H."/>
            <person name="Roberts A.Q."/>
            <person name="Escapa I.F."/>
            <person name="Gao W."/>
            <person name="Conlan S."/>
            <person name="Kong H."/>
            <person name="Segre J.A."/>
            <person name="Kelly M.S."/>
            <person name="Lemon K.P."/>
        </authorList>
    </citation>
    <scope>NUCLEOTIDE SEQUENCE</scope>
    <source>
        <strain evidence="2">KPL2654</strain>
    </source>
</reference>